<dbReference type="PANTHER" id="PTHR40265">
    <property type="entry name" value="BLL2707 PROTEIN"/>
    <property type="match status" value="1"/>
</dbReference>
<gene>
    <name evidence="2" type="ORF">FH969_07150</name>
</gene>
<dbReference type="Pfam" id="PF13468">
    <property type="entry name" value="Glyoxalase_3"/>
    <property type="match status" value="1"/>
</dbReference>
<accession>A0A5C5BB94</accession>
<evidence type="ECO:0000313" key="2">
    <source>
        <dbReference type="EMBL" id="TNU74798.1"/>
    </source>
</evidence>
<dbReference type="InterPro" id="IPR025870">
    <property type="entry name" value="Glyoxalase-like_dom"/>
</dbReference>
<sequence>MPAPFPSTLDHVVLAGPDLAEAVAHVEALTGVRAAPGGAHPTGTANHLVAFTVHGERVPHYLEVIGPNPETGARAEDVETFGISGRTAPGVATFAVHPDDIDATASAAEAAGVRVGPVSPLSRRTPDGTLLEWRLTRGEGRDSDPAVPFLIDWGSTPQPGLSDLPTLELLELRVEHPDAEALAEKYRALGVDIVPEPGDAVALVLVVQGPDGPVELR</sequence>
<dbReference type="OrthoDB" id="3227561at2"/>
<reference evidence="2 3" key="1">
    <citation type="submission" date="2019-06" db="EMBL/GenBank/DDBJ databases">
        <title>Draft genome sequence of Miniimonas arenae KCTC 19750T isolated from sea sand.</title>
        <authorList>
            <person name="Park S.-J."/>
        </authorList>
    </citation>
    <scope>NUCLEOTIDE SEQUENCE [LARGE SCALE GENOMIC DNA]</scope>
    <source>
        <strain evidence="2 3">KCTC 19750</strain>
    </source>
</reference>
<evidence type="ECO:0000259" key="1">
    <source>
        <dbReference type="Pfam" id="PF13468"/>
    </source>
</evidence>
<feature type="domain" description="Glyoxalase-like" evidence="1">
    <location>
        <begin position="9"/>
        <end position="189"/>
    </location>
</feature>
<proteinExistence type="predicted"/>
<dbReference type="SUPFAM" id="SSF54593">
    <property type="entry name" value="Glyoxalase/Bleomycin resistance protein/Dihydroxybiphenyl dioxygenase"/>
    <property type="match status" value="1"/>
</dbReference>
<dbReference type="Proteomes" id="UP000313849">
    <property type="component" value="Unassembled WGS sequence"/>
</dbReference>
<dbReference type="Gene3D" id="3.10.180.10">
    <property type="entry name" value="2,3-Dihydroxybiphenyl 1,2-Dioxygenase, domain 1"/>
    <property type="match status" value="1"/>
</dbReference>
<organism evidence="2 3">
    <name type="scientific">Miniimonas arenae</name>
    <dbReference type="NCBI Taxonomy" id="676201"/>
    <lineage>
        <taxon>Bacteria</taxon>
        <taxon>Bacillati</taxon>
        <taxon>Actinomycetota</taxon>
        <taxon>Actinomycetes</taxon>
        <taxon>Micrococcales</taxon>
        <taxon>Beutenbergiaceae</taxon>
        <taxon>Miniimonas</taxon>
    </lineage>
</organism>
<dbReference type="PANTHER" id="PTHR40265:SF1">
    <property type="entry name" value="GLYOXALASE-LIKE DOMAIN-CONTAINING PROTEIN"/>
    <property type="match status" value="1"/>
</dbReference>
<keyword evidence="3" id="KW-1185">Reference proteome</keyword>
<comment type="caution">
    <text evidence="2">The sequence shown here is derived from an EMBL/GenBank/DDBJ whole genome shotgun (WGS) entry which is preliminary data.</text>
</comment>
<dbReference type="RefSeq" id="WP_139986641.1">
    <property type="nucleotide sequence ID" value="NZ_VENP01000021.1"/>
</dbReference>
<dbReference type="EMBL" id="VENP01000021">
    <property type="protein sequence ID" value="TNU74798.1"/>
    <property type="molecule type" value="Genomic_DNA"/>
</dbReference>
<name>A0A5C5BB94_9MICO</name>
<protein>
    <submittedName>
        <fullName evidence="2">VOC family protein</fullName>
    </submittedName>
</protein>
<dbReference type="AlphaFoldDB" id="A0A5C5BB94"/>
<evidence type="ECO:0000313" key="3">
    <source>
        <dbReference type="Proteomes" id="UP000313849"/>
    </source>
</evidence>
<dbReference type="InterPro" id="IPR029068">
    <property type="entry name" value="Glyas_Bleomycin-R_OHBP_Dase"/>
</dbReference>